<dbReference type="SUPFAM" id="SSF46894">
    <property type="entry name" value="C-terminal effector domain of the bipartite response regulators"/>
    <property type="match status" value="1"/>
</dbReference>
<feature type="domain" description="OmpR/PhoB-type" evidence="4">
    <location>
        <begin position="7"/>
        <end position="110"/>
    </location>
</feature>
<evidence type="ECO:0000259" key="4">
    <source>
        <dbReference type="PROSITE" id="PS51755"/>
    </source>
</evidence>
<sequence>MTSNCSGYYYLIGDSVEFWPEENLLYSRVNGEKITLFIAASRCLQLLLSQQGELVPQRDLFEAGWQKNGLEVSNNTFYQNILMLRKGLKLAGYEQAVIKTVPRQGLTIPSMVPVARIIPGISTTSAEEIPSVEENQPPTPSKVDKKASSRPRYVWAILLSLSFGVGIALLAAWNSSENKNFFSTFNFVGNIEQCSVYLHSGQTSLQSYMQFIAQNNFTCKKQEVVYFTANPLVPRASVIRCEWPFASGTKNLCISEYYLEWQHNE</sequence>
<evidence type="ECO:0000256" key="2">
    <source>
        <dbReference type="PROSITE-ProRule" id="PRU01091"/>
    </source>
</evidence>
<organism evidence="5 6">
    <name type="scientific">Serratia fonticola</name>
    <dbReference type="NCBI Taxonomy" id="47917"/>
    <lineage>
        <taxon>Bacteria</taxon>
        <taxon>Pseudomonadati</taxon>
        <taxon>Pseudomonadota</taxon>
        <taxon>Gammaproteobacteria</taxon>
        <taxon>Enterobacterales</taxon>
        <taxon>Yersiniaceae</taxon>
        <taxon>Serratia</taxon>
    </lineage>
</organism>
<keyword evidence="3" id="KW-0812">Transmembrane</keyword>
<evidence type="ECO:0000256" key="1">
    <source>
        <dbReference type="ARBA" id="ARBA00023125"/>
    </source>
</evidence>
<dbReference type="Gene3D" id="1.10.10.10">
    <property type="entry name" value="Winged helix-like DNA-binding domain superfamily/Winged helix DNA-binding domain"/>
    <property type="match status" value="1"/>
</dbReference>
<proteinExistence type="predicted"/>
<accession>A0A448S914</accession>
<keyword evidence="3" id="KW-0472">Membrane</keyword>
<feature type="transmembrane region" description="Helical" evidence="3">
    <location>
        <begin position="153"/>
        <end position="173"/>
    </location>
</feature>
<keyword evidence="1 2" id="KW-0238">DNA-binding</keyword>
<dbReference type="InterPro" id="IPR001867">
    <property type="entry name" value="OmpR/PhoB-type_DNA-bd"/>
</dbReference>
<protein>
    <submittedName>
        <fullName evidence="5">Transcriptional regulatory protein, C terminal</fullName>
    </submittedName>
</protein>
<evidence type="ECO:0000256" key="3">
    <source>
        <dbReference type="SAM" id="Phobius"/>
    </source>
</evidence>
<dbReference type="EMBL" id="LR134492">
    <property type="protein sequence ID" value="VEI64179.1"/>
    <property type="molecule type" value="Genomic_DNA"/>
</dbReference>
<dbReference type="GO" id="GO:0006355">
    <property type="term" value="P:regulation of DNA-templated transcription"/>
    <property type="evidence" value="ECO:0007669"/>
    <property type="project" value="InterPro"/>
</dbReference>
<dbReference type="InterPro" id="IPR016032">
    <property type="entry name" value="Sig_transdc_resp-reg_C-effctor"/>
</dbReference>
<gene>
    <name evidence="5" type="ORF">NCTC13193_01027</name>
</gene>
<dbReference type="SMART" id="SM00862">
    <property type="entry name" value="Trans_reg_C"/>
    <property type="match status" value="1"/>
</dbReference>
<dbReference type="Proteomes" id="UP000270487">
    <property type="component" value="Chromosome"/>
</dbReference>
<evidence type="ECO:0000313" key="6">
    <source>
        <dbReference type="Proteomes" id="UP000270487"/>
    </source>
</evidence>
<dbReference type="AlphaFoldDB" id="A0A448S914"/>
<dbReference type="GO" id="GO:0003677">
    <property type="term" value="F:DNA binding"/>
    <property type="evidence" value="ECO:0007669"/>
    <property type="project" value="UniProtKB-UniRule"/>
</dbReference>
<dbReference type="PROSITE" id="PS51755">
    <property type="entry name" value="OMPR_PHOB"/>
    <property type="match status" value="1"/>
</dbReference>
<reference evidence="5 6" key="1">
    <citation type="submission" date="2018-12" db="EMBL/GenBank/DDBJ databases">
        <authorList>
            <consortium name="Pathogen Informatics"/>
        </authorList>
    </citation>
    <scope>NUCLEOTIDE SEQUENCE [LARGE SCALE GENOMIC DNA]</scope>
    <source>
        <strain evidence="5 6">NCTC13193</strain>
    </source>
</reference>
<keyword evidence="3" id="KW-1133">Transmembrane helix</keyword>
<dbReference type="Pfam" id="PF00486">
    <property type="entry name" value="Trans_reg_C"/>
    <property type="match status" value="1"/>
</dbReference>
<dbReference type="InterPro" id="IPR036388">
    <property type="entry name" value="WH-like_DNA-bd_sf"/>
</dbReference>
<feature type="DNA-binding region" description="OmpR/PhoB-type" evidence="2">
    <location>
        <begin position="7"/>
        <end position="110"/>
    </location>
</feature>
<dbReference type="GO" id="GO:0000160">
    <property type="term" value="P:phosphorelay signal transduction system"/>
    <property type="evidence" value="ECO:0007669"/>
    <property type="project" value="InterPro"/>
</dbReference>
<name>A0A448S914_SERFO</name>
<evidence type="ECO:0000313" key="5">
    <source>
        <dbReference type="EMBL" id="VEI64179.1"/>
    </source>
</evidence>